<evidence type="ECO:0000313" key="2">
    <source>
        <dbReference type="EMBL" id="RDW66061.1"/>
    </source>
</evidence>
<feature type="compositionally biased region" description="Low complexity" evidence="1">
    <location>
        <begin position="714"/>
        <end position="723"/>
    </location>
</feature>
<dbReference type="OrthoDB" id="185373at2759"/>
<protein>
    <submittedName>
        <fullName evidence="2">Uncharacterized protein</fullName>
    </submittedName>
</protein>
<evidence type="ECO:0000256" key="1">
    <source>
        <dbReference type="SAM" id="MobiDB-lite"/>
    </source>
</evidence>
<evidence type="ECO:0000313" key="3">
    <source>
        <dbReference type="Proteomes" id="UP000256645"/>
    </source>
</evidence>
<name>A0A3D8QWJ0_9HELO</name>
<comment type="caution">
    <text evidence="2">The sequence shown here is derived from an EMBL/GenBank/DDBJ whole genome shotgun (WGS) entry which is preliminary data.</text>
</comment>
<reference evidence="2 3" key="1">
    <citation type="journal article" date="2018" name="IMA Fungus">
        <title>IMA Genome-F 9: Draft genome sequence of Annulohypoxylon stygium, Aspergillus mulundensis, Berkeleyomyces basicola (syn. Thielaviopsis basicola), Ceratocystis smalleyi, two Cercospora beticola strains, Coleophoma cylindrospora, Fusarium fracticaudum, Phialophora cf. hyalina, and Morchella septimelata.</title>
        <authorList>
            <person name="Wingfield B.D."/>
            <person name="Bills G.F."/>
            <person name="Dong Y."/>
            <person name="Huang W."/>
            <person name="Nel W.J."/>
            <person name="Swalarsk-Parry B.S."/>
            <person name="Vaghefi N."/>
            <person name="Wilken P.M."/>
            <person name="An Z."/>
            <person name="de Beer Z.W."/>
            <person name="De Vos L."/>
            <person name="Chen L."/>
            <person name="Duong T.A."/>
            <person name="Gao Y."/>
            <person name="Hammerbacher A."/>
            <person name="Kikkert J.R."/>
            <person name="Li Y."/>
            <person name="Li H."/>
            <person name="Li K."/>
            <person name="Li Q."/>
            <person name="Liu X."/>
            <person name="Ma X."/>
            <person name="Naidoo K."/>
            <person name="Pethybridge S.J."/>
            <person name="Sun J."/>
            <person name="Steenkamp E.T."/>
            <person name="van der Nest M.A."/>
            <person name="van Wyk S."/>
            <person name="Wingfield M.J."/>
            <person name="Xiong C."/>
            <person name="Yue Q."/>
            <person name="Zhang X."/>
        </authorList>
    </citation>
    <scope>NUCLEOTIDE SEQUENCE [LARGE SCALE GENOMIC DNA]</scope>
    <source>
        <strain evidence="2 3">BP6252</strain>
    </source>
</reference>
<gene>
    <name evidence="2" type="ORF">BP6252_09696</name>
</gene>
<sequence length="798" mass="88964">MQTLWSRTVQTKSCRCRACLNVATTLARRSTSAASRRQLNFNDVFTACYSTILGTAAFVDAKAKKERRKEWDRVIEDAKSRAIGPDTKEDIAIHDGESLDHTEGVPFNPNASKLSTPVKALLGVDNVWALGSGSPEGPLQIRLRELDNDIKGSISSNTTRLILSGPEYEADCEAAAKREYYEALNIRDVQKIREGISRLVGKLLCSTPAFSSRFQGCDNFEMTKAKDQLLGLLSQHQALPHFSATKFEEIVAERKQLNDSLRVMFEKATDKASDLDLLLAKVCYNLLICTAPPQIDTFDLLIASLTRQDAPHKAEIVVRFILSNTSLVPTQKTAQYMLDVYRAKKDAKEFRHIIQRLAAREGSMKLSRPLNSDIGMPIPSKWAKGKKYRLKNGYFHEIMQKNASIYDSLILGSIELLDVRDAVRYTRAALREGISITGTVLAKLVKKLQVKRDFLAAWSLLQAIVDTWKLRRIHDLKFPFDATSGTVIEELISLCGVSQPLKAGAELLRIEFCDLESLVRNIELQSLAETIDIVTMHVSELLKAIGVPATHQQTAETRVSTSLAQGQRSDLKQALLASQAMSQALQKKAEGSLLRTQQNKMLVMKVLDWRLDRQWKKIYEIQQQLLLHIDSCLVHDYKLLYRSRITESKAKSYSSRLRVITAIYQDQLLGKEGHSCSSASKAELAAGCSYDSRPAIEVKGLLAQPIGTVEEASESSNSPSPTEMKSNATSEPWLPMSKQNAQVAHAYLPQQSIPSMLPHPRSEELSSPVEEWQLPNAAGGLEEPIKFTRTRTLRAAVG</sequence>
<proteinExistence type="predicted"/>
<organism evidence="2 3">
    <name type="scientific">Coleophoma cylindrospora</name>
    <dbReference type="NCBI Taxonomy" id="1849047"/>
    <lineage>
        <taxon>Eukaryota</taxon>
        <taxon>Fungi</taxon>
        <taxon>Dikarya</taxon>
        <taxon>Ascomycota</taxon>
        <taxon>Pezizomycotina</taxon>
        <taxon>Leotiomycetes</taxon>
        <taxon>Helotiales</taxon>
        <taxon>Dermateaceae</taxon>
        <taxon>Coleophoma</taxon>
    </lineage>
</organism>
<keyword evidence="3" id="KW-1185">Reference proteome</keyword>
<dbReference type="Proteomes" id="UP000256645">
    <property type="component" value="Unassembled WGS sequence"/>
</dbReference>
<dbReference type="AlphaFoldDB" id="A0A3D8QWJ0"/>
<feature type="region of interest" description="Disordered" evidence="1">
    <location>
        <begin position="708"/>
        <end position="732"/>
    </location>
</feature>
<dbReference type="EMBL" id="PDLM01000011">
    <property type="protein sequence ID" value="RDW66061.1"/>
    <property type="molecule type" value="Genomic_DNA"/>
</dbReference>
<accession>A0A3D8QWJ0</accession>